<comment type="caution">
    <text evidence="1">The sequence shown here is derived from an EMBL/GenBank/DDBJ whole genome shotgun (WGS) entry which is preliminary data.</text>
</comment>
<proteinExistence type="predicted"/>
<sequence>MTAVDMRTEPVPPYDYDSADEWSETFEEACFDVLAALRKAGHFGENRPEDVVAYRLAGCDLEGLTDDELDLYEERILPLLRVAYYEPYRLAEEYAERRAPGYYDPPRDHRQLELFAA</sequence>
<organism evidence="1 2">
    <name type="scientific">Mesorhizobium japonicum</name>
    <dbReference type="NCBI Taxonomy" id="2066070"/>
    <lineage>
        <taxon>Bacteria</taxon>
        <taxon>Pseudomonadati</taxon>
        <taxon>Pseudomonadota</taxon>
        <taxon>Alphaproteobacteria</taxon>
        <taxon>Hyphomicrobiales</taxon>
        <taxon>Phyllobacteriaceae</taxon>
        <taxon>Mesorhizobium</taxon>
    </lineage>
</organism>
<name>A0A3M9X9P9_9HYPH</name>
<accession>A0A3M9X9P9</accession>
<evidence type="ECO:0000313" key="2">
    <source>
        <dbReference type="Proteomes" id="UP000275436"/>
    </source>
</evidence>
<dbReference type="EMBL" id="QKOD01000004">
    <property type="protein sequence ID" value="RNJ44426.1"/>
    <property type="molecule type" value="Genomic_DNA"/>
</dbReference>
<reference evidence="1 2" key="1">
    <citation type="journal article" date="2018" name="Mol. Plant Microbe Interact.">
        <title>Taxonomically Different Co-Microsymbionts of a Relict Legume, Oxytropis popoviana, Have Complementary Sets of Symbiotic Genes and Together Increase the Efficiency of Plant Nodulation.</title>
        <authorList>
            <person name="Safronova V."/>
            <person name="Belimov A."/>
            <person name="Sazanova A."/>
            <person name="Chirak E."/>
            <person name="Verkhozina A."/>
            <person name="Kuznetsova I."/>
            <person name="Andronov E."/>
            <person name="Puhalsky J."/>
            <person name="Tikhonovich I."/>
        </authorList>
    </citation>
    <scope>NUCLEOTIDE SEQUENCE [LARGE SCALE GENOMIC DNA]</scope>
    <source>
        <strain evidence="1 2">Opo-235</strain>
    </source>
</reference>
<protein>
    <submittedName>
        <fullName evidence="1">Uncharacterized protein</fullName>
    </submittedName>
</protein>
<dbReference type="Proteomes" id="UP000275436">
    <property type="component" value="Unassembled WGS sequence"/>
</dbReference>
<gene>
    <name evidence="1" type="ORF">DNR46_17460</name>
</gene>
<dbReference type="AlphaFoldDB" id="A0A3M9X9P9"/>
<evidence type="ECO:0000313" key="1">
    <source>
        <dbReference type="EMBL" id="RNJ44426.1"/>
    </source>
</evidence>